<proteinExistence type="predicted"/>
<dbReference type="SUPFAM" id="SSF53955">
    <property type="entry name" value="Lysozyme-like"/>
    <property type="match status" value="1"/>
</dbReference>
<organism evidence="2 3">
    <name type="scientific">Microbacterium saccharophilum</name>
    <dbReference type="NCBI Taxonomy" id="1213358"/>
    <lineage>
        <taxon>Bacteria</taxon>
        <taxon>Bacillati</taxon>
        <taxon>Actinomycetota</taxon>
        <taxon>Actinomycetes</taxon>
        <taxon>Micrococcales</taxon>
        <taxon>Microbacteriaceae</taxon>
        <taxon>Microbacterium</taxon>
    </lineage>
</organism>
<evidence type="ECO:0000313" key="2">
    <source>
        <dbReference type="EMBL" id="SFI16383.1"/>
    </source>
</evidence>
<dbReference type="Proteomes" id="UP000198702">
    <property type="component" value="Unassembled WGS sequence"/>
</dbReference>
<accession>A0A7Z7GCT6</accession>
<dbReference type="RefSeq" id="WP_028497025.1">
    <property type="nucleotide sequence ID" value="NZ_FOQZ01000001.1"/>
</dbReference>
<dbReference type="AlphaFoldDB" id="A0A7Z7GCT6"/>
<feature type="coiled-coil region" evidence="1">
    <location>
        <begin position="145"/>
        <end position="186"/>
    </location>
</feature>
<evidence type="ECO:0008006" key="4">
    <source>
        <dbReference type="Google" id="ProtNLM"/>
    </source>
</evidence>
<reference evidence="2 3" key="1">
    <citation type="submission" date="2016-10" db="EMBL/GenBank/DDBJ databases">
        <authorList>
            <person name="Varghese N."/>
            <person name="Submissions S."/>
        </authorList>
    </citation>
    <scope>NUCLEOTIDE SEQUENCE [LARGE SCALE GENOMIC DNA]</scope>
    <source>
        <strain evidence="2 3">UNC380MFSha3.1</strain>
    </source>
</reference>
<gene>
    <name evidence="2" type="ORF">SAMN04487751_0012</name>
</gene>
<comment type="caution">
    <text evidence="2">The sequence shown here is derived from an EMBL/GenBank/DDBJ whole genome shotgun (WGS) entry which is preliminary data.</text>
</comment>
<evidence type="ECO:0000313" key="3">
    <source>
        <dbReference type="Proteomes" id="UP000198702"/>
    </source>
</evidence>
<name>A0A7Z7GCT6_9MICO</name>
<protein>
    <recommendedName>
        <fullName evidence="4">Lytic transglycosylase domain-containing protein</fullName>
    </recommendedName>
</protein>
<sequence>MLLSSLRPSRRALTPATVAVGLILGLTAAGGISGSVPAQADTGASTAARSGAAVTTSVAQPLSDITQDALDALADGRAALRAAAEAKATADASALPLEVESTFIDTRELRGYVEQLTELEVTPTLLVPDITDDTSSATQRVRDAAAALTGAVEKAEAKKAAEEAARKAAEEAARKAAEEKAAADAAAAAAAEAAAERAASSRGVASAAPTGAPTTSAADAKAAARQMLGSYGWSDDQFSCLDSLWTRESGWNYQAYNASSGATGIPQSLPGSKMASAGSDWQTNATTQIKWGLGYIAGRYGSPCAAWGHSQSTGWY</sequence>
<keyword evidence="1" id="KW-0175">Coiled coil</keyword>
<evidence type="ECO:0000256" key="1">
    <source>
        <dbReference type="SAM" id="Coils"/>
    </source>
</evidence>
<dbReference type="InterPro" id="IPR023346">
    <property type="entry name" value="Lysozyme-like_dom_sf"/>
</dbReference>
<dbReference type="EMBL" id="FOQZ01000001">
    <property type="protein sequence ID" value="SFI16383.1"/>
    <property type="molecule type" value="Genomic_DNA"/>
</dbReference>